<dbReference type="GO" id="GO:0005737">
    <property type="term" value="C:cytoplasm"/>
    <property type="evidence" value="ECO:0007669"/>
    <property type="project" value="UniProtKB-SubCell"/>
</dbReference>
<sequence>MSQIFEPSIFDSIIATIEDDSKQRELIKEVQRELEKSARQISTVLNQVHTNPTKEAINSSVETATNLFRNIRKNLSDLSKLISPELVYKFNNMWSYSVQQACFLAALTEYFRSERLITISELENVLGIKVSLNGDYSGFHITIEDVLNGYVNITSYLSRLALNSVTHGDFARPLRISRFVNDLYTGFQLLNLKNDGLRKKFDAIKYDVKKIEEVFIVTSN</sequence>
<dbReference type="Pfam" id="PF01997">
    <property type="entry name" value="Translin"/>
    <property type="match status" value="1"/>
</dbReference>
<evidence type="ECO:0000256" key="2">
    <source>
        <dbReference type="ARBA" id="ARBA00004496"/>
    </source>
</evidence>
<evidence type="ECO:0000256" key="6">
    <source>
        <dbReference type="ARBA" id="ARBA00023125"/>
    </source>
</evidence>
<dbReference type="InterPro" id="IPR016069">
    <property type="entry name" value="Translin_C"/>
</dbReference>
<dbReference type="SUPFAM" id="SSF74784">
    <property type="entry name" value="Translin"/>
    <property type="match status" value="1"/>
</dbReference>
<dbReference type="InterPro" id="IPR036081">
    <property type="entry name" value="Translin_sf"/>
</dbReference>
<dbReference type="AlphaFoldDB" id="A0AAD5Y2H5"/>
<comment type="subcellular location">
    <subcellularLocation>
        <location evidence="2">Cytoplasm</location>
    </subcellularLocation>
    <subcellularLocation>
        <location evidence="1">Nucleus</location>
    </subcellularLocation>
</comment>
<dbReference type="InterPro" id="IPR016068">
    <property type="entry name" value="Translin_N"/>
</dbReference>
<proteinExistence type="inferred from homology"/>
<organism evidence="8 9">
    <name type="scientific">Clydaea vesicula</name>
    <dbReference type="NCBI Taxonomy" id="447962"/>
    <lineage>
        <taxon>Eukaryota</taxon>
        <taxon>Fungi</taxon>
        <taxon>Fungi incertae sedis</taxon>
        <taxon>Chytridiomycota</taxon>
        <taxon>Chytridiomycota incertae sedis</taxon>
        <taxon>Chytridiomycetes</taxon>
        <taxon>Lobulomycetales</taxon>
        <taxon>Lobulomycetaceae</taxon>
        <taxon>Clydaea</taxon>
    </lineage>
</organism>
<keyword evidence="6" id="KW-0238">DNA-binding</keyword>
<dbReference type="Proteomes" id="UP001211065">
    <property type="component" value="Unassembled WGS sequence"/>
</dbReference>
<evidence type="ECO:0000256" key="5">
    <source>
        <dbReference type="ARBA" id="ARBA00022884"/>
    </source>
</evidence>
<dbReference type="Gene3D" id="1.20.58.200">
    <property type="entry name" value="Translin, domain 2"/>
    <property type="match status" value="1"/>
</dbReference>
<protein>
    <recommendedName>
        <fullName evidence="10">Translin</fullName>
    </recommendedName>
</protein>
<name>A0AAD5Y2H5_9FUNG</name>
<evidence type="ECO:0000256" key="4">
    <source>
        <dbReference type="ARBA" id="ARBA00022490"/>
    </source>
</evidence>
<keyword evidence="5" id="KW-0694">RNA-binding</keyword>
<dbReference type="GO" id="GO:0003697">
    <property type="term" value="F:single-stranded DNA binding"/>
    <property type="evidence" value="ECO:0007669"/>
    <property type="project" value="InterPro"/>
</dbReference>
<evidence type="ECO:0000313" key="9">
    <source>
        <dbReference type="Proteomes" id="UP001211065"/>
    </source>
</evidence>
<dbReference type="GO" id="GO:0016070">
    <property type="term" value="P:RNA metabolic process"/>
    <property type="evidence" value="ECO:0007669"/>
    <property type="project" value="InterPro"/>
</dbReference>
<dbReference type="EMBL" id="JADGJW010000089">
    <property type="protein sequence ID" value="KAJ3224556.1"/>
    <property type="molecule type" value="Genomic_DNA"/>
</dbReference>
<dbReference type="InterPro" id="IPR002848">
    <property type="entry name" value="Translin_fam"/>
</dbReference>
<dbReference type="CDD" id="cd14819">
    <property type="entry name" value="Translin"/>
    <property type="match status" value="1"/>
</dbReference>
<evidence type="ECO:0000256" key="7">
    <source>
        <dbReference type="ARBA" id="ARBA00023242"/>
    </source>
</evidence>
<dbReference type="InterPro" id="IPR033956">
    <property type="entry name" value="Translin"/>
</dbReference>
<accession>A0AAD5Y2H5</accession>
<dbReference type="PANTHER" id="PTHR10741">
    <property type="entry name" value="TRANSLIN AND TRANSLIN ASSOCIATED PROTEIN X"/>
    <property type="match status" value="1"/>
</dbReference>
<dbReference type="GO" id="GO:0003723">
    <property type="term" value="F:RNA binding"/>
    <property type="evidence" value="ECO:0007669"/>
    <property type="project" value="UniProtKB-KW"/>
</dbReference>
<comment type="caution">
    <text evidence="8">The sequence shown here is derived from an EMBL/GenBank/DDBJ whole genome shotgun (WGS) entry which is preliminary data.</text>
</comment>
<reference evidence="8" key="1">
    <citation type="submission" date="2020-05" db="EMBL/GenBank/DDBJ databases">
        <title>Phylogenomic resolution of chytrid fungi.</title>
        <authorList>
            <person name="Stajich J.E."/>
            <person name="Amses K."/>
            <person name="Simmons R."/>
            <person name="Seto K."/>
            <person name="Myers J."/>
            <person name="Bonds A."/>
            <person name="Quandt C.A."/>
            <person name="Barry K."/>
            <person name="Liu P."/>
            <person name="Grigoriev I."/>
            <person name="Longcore J.E."/>
            <person name="James T.Y."/>
        </authorList>
    </citation>
    <scope>NUCLEOTIDE SEQUENCE</scope>
    <source>
        <strain evidence="8">JEL0476</strain>
    </source>
</reference>
<evidence type="ECO:0000256" key="1">
    <source>
        <dbReference type="ARBA" id="ARBA00004123"/>
    </source>
</evidence>
<gene>
    <name evidence="8" type="ORF">HK099_008237</name>
</gene>
<evidence type="ECO:0000313" key="8">
    <source>
        <dbReference type="EMBL" id="KAJ3224556.1"/>
    </source>
</evidence>
<dbReference type="Gene3D" id="1.20.58.190">
    <property type="entry name" value="Translin, domain 1"/>
    <property type="match status" value="1"/>
</dbReference>
<keyword evidence="9" id="KW-1185">Reference proteome</keyword>
<dbReference type="FunFam" id="1.20.58.190:FF:000001">
    <property type="entry name" value="Translin"/>
    <property type="match status" value="1"/>
</dbReference>
<keyword evidence="7" id="KW-0539">Nucleus</keyword>
<dbReference type="GO" id="GO:0043565">
    <property type="term" value="F:sequence-specific DNA binding"/>
    <property type="evidence" value="ECO:0007669"/>
    <property type="project" value="InterPro"/>
</dbReference>
<comment type="similarity">
    <text evidence="3">Belongs to the translin family.</text>
</comment>
<evidence type="ECO:0008006" key="10">
    <source>
        <dbReference type="Google" id="ProtNLM"/>
    </source>
</evidence>
<dbReference type="GO" id="GO:0005634">
    <property type="term" value="C:nucleus"/>
    <property type="evidence" value="ECO:0007669"/>
    <property type="project" value="UniProtKB-SubCell"/>
</dbReference>
<keyword evidence="4" id="KW-0963">Cytoplasm</keyword>
<evidence type="ECO:0000256" key="3">
    <source>
        <dbReference type="ARBA" id="ARBA00005902"/>
    </source>
</evidence>